<dbReference type="PROSITE" id="PS51385">
    <property type="entry name" value="YJEF_N"/>
    <property type="match status" value="1"/>
</dbReference>
<evidence type="ECO:0000256" key="16">
    <source>
        <dbReference type="ARBA" id="ARBA00049209"/>
    </source>
</evidence>
<dbReference type="OrthoDB" id="9806925at2"/>
<dbReference type="KEGG" id="cavi:CAV_0010"/>
<keyword evidence="20" id="KW-0418">Kinase</keyword>
<reference evidence="20 21" key="1">
    <citation type="submission" date="2017-07" db="EMBL/GenBank/DDBJ databases">
        <title>Analysis of two Campylobacter avium genomes and identification of a novel hippuricase gene.</title>
        <authorList>
            <person name="Miller W.G."/>
            <person name="Chapman M.H."/>
            <person name="Yee E."/>
            <person name="Revez J."/>
            <person name="Bono J.L."/>
            <person name="Rossi M."/>
        </authorList>
    </citation>
    <scope>NUCLEOTIDE SEQUENCE [LARGE SCALE GENOMIC DNA]</scope>
    <source>
        <strain evidence="20 21">LMG 24591</strain>
    </source>
</reference>
<evidence type="ECO:0000256" key="8">
    <source>
        <dbReference type="ARBA" id="ARBA00022857"/>
    </source>
</evidence>
<comment type="catalytic activity">
    <reaction evidence="16 17">
        <text>(6S)-NADPHX + ADP = AMP + phosphate + NADPH + H(+)</text>
        <dbReference type="Rhea" id="RHEA:32235"/>
        <dbReference type="ChEBI" id="CHEBI:15378"/>
        <dbReference type="ChEBI" id="CHEBI:43474"/>
        <dbReference type="ChEBI" id="CHEBI:57783"/>
        <dbReference type="ChEBI" id="CHEBI:64076"/>
        <dbReference type="ChEBI" id="CHEBI:456215"/>
        <dbReference type="ChEBI" id="CHEBI:456216"/>
        <dbReference type="EC" id="4.2.1.136"/>
    </reaction>
</comment>
<feature type="domain" description="YjeF C-terminal" evidence="18">
    <location>
        <begin position="210"/>
        <end position="454"/>
    </location>
</feature>
<dbReference type="PANTHER" id="PTHR12592">
    <property type="entry name" value="ATP-DEPENDENT (S)-NAD(P)H-HYDRATE DEHYDRATASE FAMILY MEMBER"/>
    <property type="match status" value="1"/>
</dbReference>
<comment type="similarity">
    <text evidence="3 17">In the N-terminal section; belongs to the NnrE/AIBP family.</text>
</comment>
<comment type="function">
    <text evidence="14 17">Bifunctional enzyme that catalyzes the epimerization of the S- and R-forms of NAD(P)HX and the dehydration of the S-form of NAD(P)HX at the expense of ADP, which is converted to AMP. This allows the repair of both epimers of NAD(P)HX, a damaged form of NAD(P)H that is a result of enzymatic or heat-dependent hydration.</text>
</comment>
<dbReference type="InterPro" id="IPR000631">
    <property type="entry name" value="CARKD"/>
</dbReference>
<feature type="domain" description="YjeF N-terminal" evidence="19">
    <location>
        <begin position="8"/>
        <end position="203"/>
    </location>
</feature>
<comment type="catalytic activity">
    <reaction evidence="1 17">
        <text>(6R)-NADHX = (6S)-NADHX</text>
        <dbReference type="Rhea" id="RHEA:32215"/>
        <dbReference type="ChEBI" id="CHEBI:64074"/>
        <dbReference type="ChEBI" id="CHEBI:64075"/>
        <dbReference type="EC" id="5.1.99.6"/>
    </reaction>
</comment>
<dbReference type="NCBIfam" id="TIGR00196">
    <property type="entry name" value="yjeF_cterm"/>
    <property type="match status" value="1"/>
</dbReference>
<dbReference type="SUPFAM" id="SSF53613">
    <property type="entry name" value="Ribokinase-like"/>
    <property type="match status" value="1"/>
</dbReference>
<dbReference type="CDD" id="cd01171">
    <property type="entry name" value="YXKO-related"/>
    <property type="match status" value="1"/>
</dbReference>
<dbReference type="InterPro" id="IPR030677">
    <property type="entry name" value="Nnr"/>
</dbReference>
<evidence type="ECO:0000256" key="4">
    <source>
        <dbReference type="ARBA" id="ARBA00009524"/>
    </source>
</evidence>
<dbReference type="InterPro" id="IPR004443">
    <property type="entry name" value="YjeF_N_dom"/>
</dbReference>
<dbReference type="Pfam" id="PF03853">
    <property type="entry name" value="YjeF_N"/>
    <property type="match status" value="1"/>
</dbReference>
<evidence type="ECO:0000256" key="2">
    <source>
        <dbReference type="ARBA" id="ARBA00000909"/>
    </source>
</evidence>
<evidence type="ECO:0000256" key="15">
    <source>
        <dbReference type="ARBA" id="ARBA00048238"/>
    </source>
</evidence>
<keyword evidence="10 17" id="KW-0520">NAD</keyword>
<dbReference type="GO" id="GO:0052856">
    <property type="term" value="F:NAD(P)HX epimerase activity"/>
    <property type="evidence" value="ECO:0007669"/>
    <property type="project" value="UniProtKB-EC"/>
</dbReference>
<keyword evidence="8 17" id="KW-0521">NADP</keyword>
<dbReference type="AlphaFoldDB" id="A0A222MUF0"/>
<comment type="similarity">
    <text evidence="4 17">In the C-terminal section; belongs to the NnrD/CARKD family.</text>
</comment>
<accession>A0A222MUF0</accession>
<proteinExistence type="inferred from homology"/>
<keyword evidence="21" id="KW-1185">Reference proteome</keyword>
<evidence type="ECO:0000256" key="10">
    <source>
        <dbReference type="ARBA" id="ARBA00023027"/>
    </source>
</evidence>
<evidence type="ECO:0000259" key="19">
    <source>
        <dbReference type="PROSITE" id="PS51385"/>
    </source>
</evidence>
<evidence type="ECO:0000256" key="12">
    <source>
        <dbReference type="ARBA" id="ARBA00023239"/>
    </source>
</evidence>
<keyword evidence="5 17" id="KW-0479">Metal-binding</keyword>
<evidence type="ECO:0000313" key="21">
    <source>
        <dbReference type="Proteomes" id="UP000201169"/>
    </source>
</evidence>
<keyword evidence="20" id="KW-0808">Transferase</keyword>
<dbReference type="EC" id="4.2.1.136" evidence="17"/>
<dbReference type="GO" id="GO:0016301">
    <property type="term" value="F:kinase activity"/>
    <property type="evidence" value="ECO:0007669"/>
    <property type="project" value="UniProtKB-KW"/>
</dbReference>
<dbReference type="NCBIfam" id="TIGR00197">
    <property type="entry name" value="yjeF_nterm"/>
    <property type="match status" value="1"/>
</dbReference>
<dbReference type="PIRSF" id="PIRSF017184">
    <property type="entry name" value="Nnr"/>
    <property type="match status" value="1"/>
</dbReference>
<keyword evidence="12 17" id="KW-0456">Lyase</keyword>
<dbReference type="EC" id="5.1.99.6" evidence="17"/>
<dbReference type="InterPro" id="IPR036652">
    <property type="entry name" value="YjeF_N_dom_sf"/>
</dbReference>
<protein>
    <recommendedName>
        <fullName evidence="17">Bifunctional NAD(P)H-hydrate repair enzyme</fullName>
    </recommendedName>
    <alternativeName>
        <fullName evidence="17">Nicotinamide nucleotide repair protein</fullName>
    </alternativeName>
    <domain>
        <recommendedName>
            <fullName evidence="17">ADP-dependent (S)-NAD(P)H-hydrate dehydratase</fullName>
            <ecNumber evidence="17">4.2.1.136</ecNumber>
        </recommendedName>
        <alternativeName>
            <fullName evidence="17">ADP-dependent NAD(P)HX dehydratase</fullName>
        </alternativeName>
    </domain>
    <domain>
        <recommendedName>
            <fullName evidence="17">NAD(P)H-hydrate epimerase</fullName>
            <ecNumber evidence="17">5.1.99.6</ecNumber>
        </recommendedName>
    </domain>
</protein>
<keyword evidence="9 17" id="KW-0630">Potassium</keyword>
<evidence type="ECO:0000256" key="5">
    <source>
        <dbReference type="ARBA" id="ARBA00022723"/>
    </source>
</evidence>
<keyword evidence="6 17" id="KW-0547">Nucleotide-binding</keyword>
<evidence type="ECO:0000256" key="17">
    <source>
        <dbReference type="PIRNR" id="PIRNR017184"/>
    </source>
</evidence>
<dbReference type="Proteomes" id="UP000201169">
    <property type="component" value="Chromosome"/>
</dbReference>
<keyword evidence="11 17" id="KW-0413">Isomerase</keyword>
<dbReference type="PANTHER" id="PTHR12592:SF0">
    <property type="entry name" value="ATP-DEPENDENT (S)-NAD(P)H-HYDRATE DEHYDRATASE"/>
    <property type="match status" value="1"/>
</dbReference>
<dbReference type="PROSITE" id="PS51383">
    <property type="entry name" value="YJEF_C_3"/>
    <property type="match status" value="1"/>
</dbReference>
<dbReference type="InterPro" id="IPR017953">
    <property type="entry name" value="Carbohydrate_kinase_pred_CS"/>
</dbReference>
<dbReference type="Gene3D" id="3.40.50.10260">
    <property type="entry name" value="YjeF N-terminal domain"/>
    <property type="match status" value="1"/>
</dbReference>
<evidence type="ECO:0000259" key="18">
    <source>
        <dbReference type="PROSITE" id="PS51383"/>
    </source>
</evidence>
<dbReference type="RefSeq" id="WP_094324471.1">
    <property type="nucleotide sequence ID" value="NZ_CP022347.1"/>
</dbReference>
<dbReference type="Gene3D" id="3.40.1190.20">
    <property type="match status" value="1"/>
</dbReference>
<evidence type="ECO:0000313" key="20">
    <source>
        <dbReference type="EMBL" id="ASQ29697.1"/>
    </source>
</evidence>
<dbReference type="PROSITE" id="PS01050">
    <property type="entry name" value="YJEF_C_2"/>
    <property type="match status" value="1"/>
</dbReference>
<evidence type="ECO:0000256" key="7">
    <source>
        <dbReference type="ARBA" id="ARBA00022840"/>
    </source>
</evidence>
<comment type="cofactor">
    <cofactor evidence="17">
        <name>K(+)</name>
        <dbReference type="ChEBI" id="CHEBI:29103"/>
    </cofactor>
    <text evidence="17">Binds 1 potassium ion per subunit.</text>
</comment>
<evidence type="ECO:0000256" key="6">
    <source>
        <dbReference type="ARBA" id="ARBA00022741"/>
    </source>
</evidence>
<dbReference type="GO" id="GO:0052855">
    <property type="term" value="F:ADP-dependent NAD(P)H-hydrate dehydratase activity"/>
    <property type="evidence" value="ECO:0007669"/>
    <property type="project" value="UniProtKB-UniRule"/>
</dbReference>
<evidence type="ECO:0000256" key="13">
    <source>
        <dbReference type="ARBA" id="ARBA00023268"/>
    </source>
</evidence>
<dbReference type="Pfam" id="PF01256">
    <property type="entry name" value="Carb_kinase"/>
    <property type="match status" value="1"/>
</dbReference>
<gene>
    <name evidence="20" type="ORF">CAV_0010</name>
</gene>
<evidence type="ECO:0000256" key="9">
    <source>
        <dbReference type="ARBA" id="ARBA00022958"/>
    </source>
</evidence>
<dbReference type="GO" id="GO:0005524">
    <property type="term" value="F:ATP binding"/>
    <property type="evidence" value="ECO:0007669"/>
    <property type="project" value="UniProtKB-UniRule"/>
</dbReference>
<dbReference type="GO" id="GO:0046872">
    <property type="term" value="F:metal ion binding"/>
    <property type="evidence" value="ECO:0007669"/>
    <property type="project" value="UniProtKB-UniRule"/>
</dbReference>
<evidence type="ECO:0000256" key="3">
    <source>
        <dbReference type="ARBA" id="ARBA00006001"/>
    </source>
</evidence>
<evidence type="ECO:0000256" key="11">
    <source>
        <dbReference type="ARBA" id="ARBA00023235"/>
    </source>
</evidence>
<sequence length="454" mass="50602">MKALCKNSKELDLKAIQKGLDELMLMENAGASLARLVKKEAKKLGQKNGKRAKILFLLGGGNNAADGLVALRQLKNSYGFKLAFKENENFKKQEQILKNYGFKFLEKEPNFNDFHIIIDCIFGTGLNRKVDEKTAEILKKVNKSKALKIACDMPTNLGFKPCFRADITLCMGSLKESLLEDFAKEKVGRLKVAKLGLRTRYFNEKASSFLLEKKDLRLIKRKKVSNKGDYGHIFVLGSKSAGSLAAMAALNFGAGLVSLLGKESFSPLIMCKEVLDERASVLCAGMGLKDLSFLKDELAFKKPLVLDAECFLSKDILPHLNRSDVVITPHPKEFTRLYKLCFDEDLSLDELFKKRFFYARNFAKHYECVLVLKGANSIITQKDKLFVINLGNEALAKGGSGDVLAGMIAALMFKFKPLKAAKNAVLAHALVARKYKFNKNSFDALKLIKGLKCL</sequence>
<evidence type="ECO:0000256" key="1">
    <source>
        <dbReference type="ARBA" id="ARBA00000013"/>
    </source>
</evidence>
<dbReference type="SUPFAM" id="SSF64153">
    <property type="entry name" value="YjeF N-terminal domain-like"/>
    <property type="match status" value="1"/>
</dbReference>
<name>A0A222MUF0_9BACT</name>
<organism evidence="20 21">
    <name type="scientific">Campylobacter avium LMG 24591</name>
    <dbReference type="NCBI Taxonomy" id="522484"/>
    <lineage>
        <taxon>Bacteria</taxon>
        <taxon>Pseudomonadati</taxon>
        <taxon>Campylobacterota</taxon>
        <taxon>Epsilonproteobacteria</taxon>
        <taxon>Campylobacterales</taxon>
        <taxon>Campylobacteraceae</taxon>
        <taxon>Campylobacter</taxon>
    </lineage>
</organism>
<keyword evidence="13" id="KW-0511">Multifunctional enzyme</keyword>
<dbReference type="InterPro" id="IPR029056">
    <property type="entry name" value="Ribokinase-like"/>
</dbReference>
<dbReference type="GO" id="GO:0110051">
    <property type="term" value="P:metabolite repair"/>
    <property type="evidence" value="ECO:0007669"/>
    <property type="project" value="TreeGrafter"/>
</dbReference>
<evidence type="ECO:0000256" key="14">
    <source>
        <dbReference type="ARBA" id="ARBA00025153"/>
    </source>
</evidence>
<comment type="catalytic activity">
    <reaction evidence="2 17">
        <text>(6R)-NADPHX = (6S)-NADPHX</text>
        <dbReference type="Rhea" id="RHEA:32227"/>
        <dbReference type="ChEBI" id="CHEBI:64076"/>
        <dbReference type="ChEBI" id="CHEBI:64077"/>
        <dbReference type="EC" id="5.1.99.6"/>
    </reaction>
</comment>
<comment type="catalytic activity">
    <reaction evidence="15 17">
        <text>(6S)-NADHX + ADP = AMP + phosphate + NADH + H(+)</text>
        <dbReference type="Rhea" id="RHEA:32223"/>
        <dbReference type="ChEBI" id="CHEBI:15378"/>
        <dbReference type="ChEBI" id="CHEBI:43474"/>
        <dbReference type="ChEBI" id="CHEBI:57945"/>
        <dbReference type="ChEBI" id="CHEBI:64074"/>
        <dbReference type="ChEBI" id="CHEBI:456215"/>
        <dbReference type="ChEBI" id="CHEBI:456216"/>
        <dbReference type="EC" id="4.2.1.136"/>
    </reaction>
</comment>
<keyword evidence="7 17" id="KW-0067">ATP-binding</keyword>
<dbReference type="EMBL" id="CP022347">
    <property type="protein sequence ID" value="ASQ29697.1"/>
    <property type="molecule type" value="Genomic_DNA"/>
</dbReference>